<accession>A0AC35GMH7</accession>
<name>A0AC35GMH7_9BILA</name>
<evidence type="ECO:0000313" key="2">
    <source>
        <dbReference type="WBParaSite" id="PS1159_v2.g6648.t1"/>
    </source>
</evidence>
<dbReference type="Proteomes" id="UP000887580">
    <property type="component" value="Unplaced"/>
</dbReference>
<dbReference type="WBParaSite" id="PS1159_v2.g6648.t1">
    <property type="protein sequence ID" value="PS1159_v2.g6648.t1"/>
    <property type="gene ID" value="PS1159_v2.g6648"/>
</dbReference>
<proteinExistence type="predicted"/>
<reference evidence="2" key="1">
    <citation type="submission" date="2022-11" db="UniProtKB">
        <authorList>
            <consortium name="WormBaseParasite"/>
        </authorList>
    </citation>
    <scope>IDENTIFICATION</scope>
</reference>
<protein>
    <submittedName>
        <fullName evidence="2">Aldehyde dehydrogenase domain-containing protein</fullName>
    </submittedName>
</protein>
<evidence type="ECO:0000313" key="1">
    <source>
        <dbReference type="Proteomes" id="UP000887580"/>
    </source>
</evidence>
<organism evidence="1 2">
    <name type="scientific">Panagrolaimus sp. PS1159</name>
    <dbReference type="NCBI Taxonomy" id="55785"/>
    <lineage>
        <taxon>Eukaryota</taxon>
        <taxon>Metazoa</taxon>
        <taxon>Ecdysozoa</taxon>
        <taxon>Nematoda</taxon>
        <taxon>Chromadorea</taxon>
        <taxon>Rhabditida</taxon>
        <taxon>Tylenchina</taxon>
        <taxon>Panagrolaimomorpha</taxon>
        <taxon>Panagrolaimoidea</taxon>
        <taxon>Panagrolaimidae</taxon>
        <taxon>Panagrolaimus</taxon>
    </lineage>
</organism>
<sequence length="518" mass="56380">MLSKAIPKSFAKTSVLTASRTLAIPAPVPVWQNEPKYTKIFINNEWHNSMSGKTFPTINPTTGEIITQVQEGDKADVNKAVEAASEAFKLGSPWRRMDASQRGRLLNKLADLMERDHALLASLESLDNGKPYAVAYAADVPLSIACLRYYAGWADKSQGRTIPINGDYFCYTRKEAVGVVGQIIPWNFPLLMQAWKFGPALAMGNTVVMKVAEQTPLSALHVAALTKEAGFPDGVVNVIPGFGITAGRAVASHPKIGKVAFTGSTEVGRHVMVEAAHSNLKTVTLELGGKSPNIIFQDADVNSAVDQATFGIFFNQGQCCCAGSRTFVHAKIYDEFVERAKYVAEKRSIGNPFELSTDQGPQIDEKQMDKILEYCDLGRHEGAQLVTGGKRHGEKGYFVEPTVFANVQDDMKIAQEEIFGPVMSIIKFDTEKDLVEKANNTIYGLAAAVVTKDIDRALHVANNIRAGTVWVNCYNVFDAAAPFGGYKMSGIGRELGEAGLSAYCEEKTVTIKIPQKNS</sequence>